<organism evidence="2 3">
    <name type="scientific">Pelosinus propionicus DSM 13327</name>
    <dbReference type="NCBI Taxonomy" id="1123291"/>
    <lineage>
        <taxon>Bacteria</taxon>
        <taxon>Bacillati</taxon>
        <taxon>Bacillota</taxon>
        <taxon>Negativicutes</taxon>
        <taxon>Selenomonadales</taxon>
        <taxon>Sporomusaceae</taxon>
        <taxon>Pelosinus</taxon>
    </lineage>
</organism>
<accession>A0A1I4PIS6</accession>
<gene>
    <name evidence="2" type="ORF">SAMN04490355_106419</name>
</gene>
<evidence type="ECO:0000313" key="3">
    <source>
        <dbReference type="Proteomes" id="UP000199520"/>
    </source>
</evidence>
<protein>
    <submittedName>
        <fullName evidence="2">Uncharacterized protein</fullName>
    </submittedName>
</protein>
<dbReference type="Proteomes" id="UP000199520">
    <property type="component" value="Unassembled WGS sequence"/>
</dbReference>
<dbReference type="EMBL" id="FOTS01000064">
    <property type="protein sequence ID" value="SFM27456.1"/>
    <property type="molecule type" value="Genomic_DNA"/>
</dbReference>
<name>A0A1I4PIS6_9FIRM</name>
<evidence type="ECO:0000256" key="1">
    <source>
        <dbReference type="SAM" id="MobiDB-lite"/>
    </source>
</evidence>
<sequence length="48" mass="5271">MDNGMTFEDVCKTLKKFGLNAIEMSGGSRSSRKGEGYSRTDRRAHSGT</sequence>
<keyword evidence="3" id="KW-1185">Reference proteome</keyword>
<proteinExistence type="predicted"/>
<feature type="compositionally biased region" description="Basic and acidic residues" evidence="1">
    <location>
        <begin position="32"/>
        <end position="48"/>
    </location>
</feature>
<reference evidence="3" key="1">
    <citation type="submission" date="2016-10" db="EMBL/GenBank/DDBJ databases">
        <authorList>
            <person name="Varghese N."/>
            <person name="Submissions S."/>
        </authorList>
    </citation>
    <scope>NUCLEOTIDE SEQUENCE [LARGE SCALE GENOMIC DNA]</scope>
    <source>
        <strain evidence="3">DSM 13327</strain>
    </source>
</reference>
<dbReference type="AlphaFoldDB" id="A0A1I4PIS6"/>
<feature type="region of interest" description="Disordered" evidence="1">
    <location>
        <begin position="23"/>
        <end position="48"/>
    </location>
</feature>
<evidence type="ECO:0000313" key="2">
    <source>
        <dbReference type="EMBL" id="SFM27456.1"/>
    </source>
</evidence>